<dbReference type="EMBL" id="BART01010315">
    <property type="protein sequence ID" value="GAG87773.1"/>
    <property type="molecule type" value="Genomic_DNA"/>
</dbReference>
<proteinExistence type="predicted"/>
<sequence>WANFSVLVKTYAWILSMGPDGLYNTSETLGVGR</sequence>
<feature type="non-terminal residue" evidence="1">
    <location>
        <position position="1"/>
    </location>
</feature>
<gene>
    <name evidence="1" type="ORF">S01H4_22489</name>
</gene>
<accession>X1BUA9</accession>
<name>X1BUA9_9ZZZZ</name>
<reference evidence="1" key="1">
    <citation type="journal article" date="2014" name="Front. Microbiol.">
        <title>High frequency of phylogenetically diverse reductive dehalogenase-homologous genes in deep subseafloor sedimentary metagenomes.</title>
        <authorList>
            <person name="Kawai M."/>
            <person name="Futagami T."/>
            <person name="Toyoda A."/>
            <person name="Takaki Y."/>
            <person name="Nishi S."/>
            <person name="Hori S."/>
            <person name="Arai W."/>
            <person name="Tsubouchi T."/>
            <person name="Morono Y."/>
            <person name="Uchiyama I."/>
            <person name="Ito T."/>
            <person name="Fujiyama A."/>
            <person name="Inagaki F."/>
            <person name="Takami H."/>
        </authorList>
    </citation>
    <scope>NUCLEOTIDE SEQUENCE</scope>
    <source>
        <strain evidence="1">Expedition CK06-06</strain>
    </source>
</reference>
<protein>
    <submittedName>
        <fullName evidence="1">Uncharacterized protein</fullName>
    </submittedName>
</protein>
<comment type="caution">
    <text evidence="1">The sequence shown here is derived from an EMBL/GenBank/DDBJ whole genome shotgun (WGS) entry which is preliminary data.</text>
</comment>
<dbReference type="AlphaFoldDB" id="X1BUA9"/>
<evidence type="ECO:0000313" key="1">
    <source>
        <dbReference type="EMBL" id="GAG87773.1"/>
    </source>
</evidence>
<organism evidence="1">
    <name type="scientific">marine sediment metagenome</name>
    <dbReference type="NCBI Taxonomy" id="412755"/>
    <lineage>
        <taxon>unclassified sequences</taxon>
        <taxon>metagenomes</taxon>
        <taxon>ecological metagenomes</taxon>
    </lineage>
</organism>